<comment type="subcellular location">
    <subcellularLocation>
        <location evidence="5">Cytoplasm</location>
    </subcellularLocation>
    <text evidence="5">Localizes to the division site, in a FtsZ-dependent manner.</text>
</comment>
<dbReference type="InterPro" id="IPR023052">
    <property type="entry name" value="Cell_div_SepF"/>
</dbReference>
<comment type="similarity">
    <text evidence="5">Belongs to the SepF family.</text>
</comment>
<dbReference type="InterPro" id="IPR038594">
    <property type="entry name" value="SepF-like_sf"/>
</dbReference>
<keyword evidence="2 5" id="KW-0717">Septation</keyword>
<sequence>MASIWNRVSNWMSGSNNYDDGYDQFEEVEAADPTPIFTNQPDLKVNHSESRMMIHSKENNKKVMQNIKLFEPRVFEDIKGVANYVIKGQAAIVSVRKVDAPVAHRLLDFLNGAVFAIDGKVTRLNDEIFLCTPSNYMVEGDMNRETQRHIRELRANGGIR</sequence>
<dbReference type="PATRIC" id="fig|1392007.3.peg.342"/>
<reference evidence="6 7" key="1">
    <citation type="journal article" date="2014" name="Genome Announc.">
        <title>The Genome of the Predominant Equine Lactobacillus Species, Lactobacillus equi, Is Reflective of Its Lifestyle Adaptations to an Herbivorous Host.</title>
        <authorList>
            <person name="O'Donnell M.M."/>
            <person name="Harris H.M."/>
            <person name="O'Toole P.W."/>
            <person name="Ross R.P."/>
        </authorList>
    </citation>
    <scope>NUCLEOTIDE SEQUENCE [LARGE SCALE GENOMIC DNA]</scope>
    <source>
        <strain evidence="6 7">DPC 6820</strain>
    </source>
</reference>
<organism evidence="6 7">
    <name type="scientific">Ligilactobacillus equi DPC 6820</name>
    <dbReference type="NCBI Taxonomy" id="1392007"/>
    <lineage>
        <taxon>Bacteria</taxon>
        <taxon>Bacillati</taxon>
        <taxon>Bacillota</taxon>
        <taxon>Bacilli</taxon>
        <taxon>Lactobacillales</taxon>
        <taxon>Lactobacillaceae</taxon>
        <taxon>Ligilactobacillus</taxon>
    </lineage>
</organism>
<evidence type="ECO:0000256" key="2">
    <source>
        <dbReference type="ARBA" id="ARBA00023210"/>
    </source>
</evidence>
<dbReference type="PANTHER" id="PTHR35798:SF1">
    <property type="entry name" value="CELL DIVISION PROTEIN SEPF"/>
    <property type="match status" value="1"/>
</dbReference>
<comment type="subunit">
    <text evidence="5">Homodimer. Interacts with FtsZ.</text>
</comment>
<dbReference type="Pfam" id="PF04472">
    <property type="entry name" value="SepF"/>
    <property type="match status" value="1"/>
</dbReference>
<dbReference type="AlphaFoldDB" id="V7I0D5"/>
<evidence type="ECO:0000313" key="6">
    <source>
        <dbReference type="EMBL" id="ETA74898.1"/>
    </source>
</evidence>
<keyword evidence="3 5" id="KW-0131">Cell cycle</keyword>
<dbReference type="EMBL" id="AWWH01000040">
    <property type="protein sequence ID" value="ETA74898.1"/>
    <property type="molecule type" value="Genomic_DNA"/>
</dbReference>
<dbReference type="Proteomes" id="UP000018559">
    <property type="component" value="Unassembled WGS sequence"/>
</dbReference>
<evidence type="ECO:0000313" key="7">
    <source>
        <dbReference type="Proteomes" id="UP000018559"/>
    </source>
</evidence>
<comment type="function">
    <text evidence="4 5">Cell division protein that is part of the divisome complex and is recruited early to the Z-ring. Probably stimulates Z-ring formation, perhaps through the cross-linking of FtsZ protofilaments. Its function overlaps with FtsA.</text>
</comment>
<dbReference type="HAMAP" id="MF_01197">
    <property type="entry name" value="SepF"/>
    <property type="match status" value="1"/>
</dbReference>
<evidence type="ECO:0000256" key="3">
    <source>
        <dbReference type="ARBA" id="ARBA00023306"/>
    </source>
</evidence>
<dbReference type="GO" id="GO:0043093">
    <property type="term" value="P:FtsZ-dependent cytokinesis"/>
    <property type="evidence" value="ECO:0007669"/>
    <property type="project" value="UniProtKB-UniRule"/>
</dbReference>
<dbReference type="PANTHER" id="PTHR35798">
    <property type="entry name" value="CELL DIVISION PROTEIN SEPF"/>
    <property type="match status" value="1"/>
</dbReference>
<dbReference type="Gene3D" id="3.30.110.150">
    <property type="entry name" value="SepF-like protein"/>
    <property type="match status" value="1"/>
</dbReference>
<evidence type="ECO:0000256" key="1">
    <source>
        <dbReference type="ARBA" id="ARBA00022618"/>
    </source>
</evidence>
<accession>V7I0D5</accession>
<evidence type="ECO:0000256" key="4">
    <source>
        <dbReference type="ARBA" id="ARBA00044936"/>
    </source>
</evidence>
<dbReference type="InterPro" id="IPR007561">
    <property type="entry name" value="Cell_div_SepF/SepF-rel"/>
</dbReference>
<dbReference type="GO" id="GO:0000917">
    <property type="term" value="P:division septum assembly"/>
    <property type="evidence" value="ECO:0007669"/>
    <property type="project" value="UniProtKB-KW"/>
</dbReference>
<evidence type="ECO:0000256" key="5">
    <source>
        <dbReference type="HAMAP-Rule" id="MF_01197"/>
    </source>
</evidence>
<dbReference type="RefSeq" id="WP_023858946.1">
    <property type="nucleotide sequence ID" value="NZ_AWWH01000040.1"/>
</dbReference>
<comment type="caution">
    <text evidence="6">The sequence shown here is derived from an EMBL/GenBank/DDBJ whole genome shotgun (WGS) entry which is preliminary data.</text>
</comment>
<keyword evidence="7" id="KW-1185">Reference proteome</keyword>
<keyword evidence="5" id="KW-0963">Cytoplasm</keyword>
<name>V7I0D5_9LACO</name>
<proteinExistence type="inferred from homology"/>
<dbReference type="GO" id="GO:0005737">
    <property type="term" value="C:cytoplasm"/>
    <property type="evidence" value="ECO:0007669"/>
    <property type="project" value="UniProtKB-SubCell"/>
</dbReference>
<protein>
    <recommendedName>
        <fullName evidence="5">Cell division protein SepF</fullName>
    </recommendedName>
</protein>
<keyword evidence="1 5" id="KW-0132">Cell division</keyword>
<gene>
    <name evidence="5" type="primary">sepF</name>
    <name evidence="6" type="ORF">LEQ_0295c</name>
</gene>